<dbReference type="PROSITE" id="PS50007">
    <property type="entry name" value="PIPLC_X_DOMAIN"/>
    <property type="match status" value="1"/>
</dbReference>
<evidence type="ECO:0000256" key="10">
    <source>
        <dbReference type="ARBA" id="ARBA00023157"/>
    </source>
</evidence>
<feature type="domain" description="G-protein coupled receptors family 1 profile" evidence="14">
    <location>
        <begin position="46"/>
        <end position="521"/>
    </location>
</feature>
<dbReference type="PANTHER" id="PTHR22958">
    <property type="entry name" value="GLYCEROPHOSPHORYL DIESTER PHOSPHODIESTERASE"/>
    <property type="match status" value="1"/>
</dbReference>
<dbReference type="Gene3D" id="3.20.20.190">
    <property type="entry name" value="Phosphatidylinositol (PI) phosphodiesterase"/>
    <property type="match status" value="1"/>
</dbReference>
<dbReference type="Pfam" id="PF03009">
    <property type="entry name" value="GDPD"/>
    <property type="match status" value="1"/>
</dbReference>
<reference evidence="16 17" key="1">
    <citation type="journal article" date="2018" name="J. Allergy Clin. Immunol.">
        <title>High-quality assembly of Dermatophagoides pteronyssinus genome and transcriptome reveals a wide range of novel allergens.</title>
        <authorList>
            <person name="Liu X.Y."/>
            <person name="Yang K.Y."/>
            <person name="Wang M.Q."/>
            <person name="Kwok J.S."/>
            <person name="Zeng X."/>
            <person name="Yang Z."/>
            <person name="Xiao X.J."/>
            <person name="Lau C.P."/>
            <person name="Li Y."/>
            <person name="Huang Z.M."/>
            <person name="Ba J.G."/>
            <person name="Yim A.K."/>
            <person name="Ouyang C.Y."/>
            <person name="Ngai S.M."/>
            <person name="Chan T.F."/>
            <person name="Leung E.L."/>
            <person name="Liu L."/>
            <person name="Liu Z.G."/>
            <person name="Tsui S.K."/>
        </authorList>
    </citation>
    <scope>NUCLEOTIDE SEQUENCE [LARGE SCALE GENOMIC DNA]</scope>
    <source>
        <strain evidence="16">Derp</strain>
    </source>
</reference>
<feature type="region of interest" description="Disordered" evidence="12">
    <location>
        <begin position="292"/>
        <end position="333"/>
    </location>
</feature>
<keyword evidence="4 13" id="KW-0812">Transmembrane</keyword>
<evidence type="ECO:0000256" key="9">
    <source>
        <dbReference type="ARBA" id="ARBA00023136"/>
    </source>
</evidence>
<proteinExistence type="inferred from homology"/>
<dbReference type="Pfam" id="PF00001">
    <property type="entry name" value="7tm_1"/>
    <property type="match status" value="1"/>
</dbReference>
<dbReference type="SUPFAM" id="SSF51695">
    <property type="entry name" value="PLC-like phosphodiesterases"/>
    <property type="match status" value="1"/>
</dbReference>
<accession>A0ABQ8JMY8</accession>
<keyword evidence="7" id="KW-0460">Magnesium</keyword>
<dbReference type="EMBL" id="NJHN03000031">
    <property type="protein sequence ID" value="KAH9423982.1"/>
    <property type="molecule type" value="Genomic_DNA"/>
</dbReference>
<comment type="similarity">
    <text evidence="3">Belongs to the G-protein coupled receptor 1 family.</text>
</comment>
<keyword evidence="10" id="KW-1015">Disulfide bond</keyword>
<comment type="catalytic activity">
    <reaction evidence="1">
        <text>an N-(acyl)-sphingosylphosphoethanolamine = an N-(acyl)-sphingosyl-1,3-cyclic phosphate + ethanolamine</text>
        <dbReference type="Rhea" id="RHEA:60648"/>
        <dbReference type="ChEBI" id="CHEBI:57603"/>
        <dbReference type="ChEBI" id="CHEBI:143891"/>
        <dbReference type="ChEBI" id="CHEBI:143892"/>
    </reaction>
</comment>
<evidence type="ECO:0000313" key="16">
    <source>
        <dbReference type="EMBL" id="KAH9423982.1"/>
    </source>
</evidence>
<feature type="transmembrane region" description="Helical" evidence="13">
    <location>
        <begin position="70"/>
        <end position="97"/>
    </location>
</feature>
<evidence type="ECO:0000256" key="12">
    <source>
        <dbReference type="SAM" id="MobiDB-lite"/>
    </source>
</evidence>
<evidence type="ECO:0000256" key="5">
    <source>
        <dbReference type="ARBA" id="ARBA00022723"/>
    </source>
</evidence>
<dbReference type="PRINTS" id="PR00237">
    <property type="entry name" value="GPCRRHODOPSN"/>
</dbReference>
<evidence type="ECO:0000256" key="2">
    <source>
        <dbReference type="ARBA" id="ARBA00004370"/>
    </source>
</evidence>
<dbReference type="Proteomes" id="UP000887458">
    <property type="component" value="Unassembled WGS sequence"/>
</dbReference>
<evidence type="ECO:0000256" key="7">
    <source>
        <dbReference type="ARBA" id="ARBA00022842"/>
    </source>
</evidence>
<evidence type="ECO:0000256" key="6">
    <source>
        <dbReference type="ARBA" id="ARBA00022801"/>
    </source>
</evidence>
<feature type="transmembrane region" description="Helical" evidence="13">
    <location>
        <begin position="457"/>
        <end position="481"/>
    </location>
</feature>
<comment type="caution">
    <text evidence="16">The sequence shown here is derived from an EMBL/GenBank/DDBJ whole genome shotgun (WGS) entry which is preliminary data.</text>
</comment>
<dbReference type="InterPro" id="IPR000276">
    <property type="entry name" value="GPCR_Rhodpsn"/>
</dbReference>
<keyword evidence="9 13" id="KW-0472">Membrane</keyword>
<comment type="subcellular location">
    <subcellularLocation>
        <location evidence="2">Membrane</location>
    </subcellularLocation>
</comment>
<evidence type="ECO:0000256" key="3">
    <source>
        <dbReference type="ARBA" id="ARBA00010663"/>
    </source>
</evidence>
<feature type="transmembrane region" description="Helical" evidence="13">
    <location>
        <begin position="189"/>
        <end position="210"/>
    </location>
</feature>
<protein>
    <submittedName>
        <fullName evidence="16">Glycerophosphocholine phosphodiesterase gpcpd1</fullName>
    </submittedName>
</protein>
<dbReference type="SUPFAM" id="SSF81321">
    <property type="entry name" value="Family A G protein-coupled receptor-like"/>
    <property type="match status" value="1"/>
</dbReference>
<evidence type="ECO:0000313" key="17">
    <source>
        <dbReference type="Proteomes" id="UP000887458"/>
    </source>
</evidence>
<feature type="transmembrane region" description="Helical" evidence="13">
    <location>
        <begin position="30"/>
        <end position="58"/>
    </location>
</feature>
<dbReference type="Gene3D" id="1.20.1070.10">
    <property type="entry name" value="Rhodopsin 7-helix transmembrane proteins"/>
    <property type="match status" value="2"/>
</dbReference>
<reference evidence="16 17" key="2">
    <citation type="journal article" date="2022" name="Mol. Biol. Evol.">
        <title>Comparative Genomics Reveals Insights into the Divergent Evolution of Astigmatic Mites and Household Pest Adaptations.</title>
        <authorList>
            <person name="Xiong Q."/>
            <person name="Wan A.T."/>
            <person name="Liu X."/>
            <person name="Fung C.S."/>
            <person name="Xiao X."/>
            <person name="Malainual N."/>
            <person name="Hou J."/>
            <person name="Wang L."/>
            <person name="Wang M."/>
            <person name="Yang K.Y."/>
            <person name="Cui Y."/>
            <person name="Leung E.L."/>
            <person name="Nong W."/>
            <person name="Shin S.K."/>
            <person name="Au S.W."/>
            <person name="Jeong K.Y."/>
            <person name="Chew F.T."/>
            <person name="Hui J.H."/>
            <person name="Leung T.F."/>
            <person name="Tungtrongchitr A."/>
            <person name="Zhong N."/>
            <person name="Liu Z."/>
            <person name="Tsui S.K."/>
        </authorList>
    </citation>
    <scope>NUCLEOTIDE SEQUENCE [LARGE SCALE GENOMIC DNA]</scope>
    <source>
        <strain evidence="16">Derp</strain>
    </source>
</reference>
<feature type="transmembrane region" description="Helical" evidence="13">
    <location>
        <begin position="571"/>
        <end position="590"/>
    </location>
</feature>
<evidence type="ECO:0000256" key="11">
    <source>
        <dbReference type="ARBA" id="ARBA00023239"/>
    </source>
</evidence>
<evidence type="ECO:0000256" key="8">
    <source>
        <dbReference type="ARBA" id="ARBA00022989"/>
    </source>
</evidence>
<feature type="compositionally biased region" description="Polar residues" evidence="12">
    <location>
        <begin position="317"/>
        <end position="327"/>
    </location>
</feature>
<dbReference type="PROSITE" id="PS50262">
    <property type="entry name" value="G_PROTEIN_RECEP_F1_2"/>
    <property type="match status" value="1"/>
</dbReference>
<feature type="domain" description="GP-PDE" evidence="15">
    <location>
        <begin position="774"/>
        <end position="1061"/>
    </location>
</feature>
<dbReference type="InterPro" id="IPR017946">
    <property type="entry name" value="PLC-like_Pdiesterase_TIM-brl"/>
</dbReference>
<dbReference type="PANTHER" id="PTHR22958:SF1">
    <property type="entry name" value="GLYCEROPHOSPHOCHOLINE PHOSPHODIESTERASE GPCPD1"/>
    <property type="match status" value="1"/>
</dbReference>
<evidence type="ECO:0000259" key="14">
    <source>
        <dbReference type="PROSITE" id="PS50262"/>
    </source>
</evidence>
<keyword evidence="5" id="KW-0479">Metal-binding</keyword>
<dbReference type="InterPro" id="IPR017452">
    <property type="entry name" value="GPCR_Rhodpsn_7TM"/>
</dbReference>
<gene>
    <name evidence="16" type="primary">GPCPD1_1</name>
    <name evidence="16" type="ORF">DERP_005567</name>
</gene>
<feature type="transmembrane region" description="Helical" evidence="13">
    <location>
        <begin position="149"/>
        <end position="169"/>
    </location>
</feature>
<dbReference type="PROSITE" id="PS51704">
    <property type="entry name" value="GP_PDE"/>
    <property type="match status" value="1"/>
</dbReference>
<feature type="compositionally biased region" description="Basic and acidic residues" evidence="12">
    <location>
        <begin position="292"/>
        <end position="304"/>
    </location>
</feature>
<keyword evidence="17" id="KW-1185">Reference proteome</keyword>
<evidence type="ECO:0000256" key="1">
    <source>
        <dbReference type="ARBA" id="ARBA00000110"/>
    </source>
</evidence>
<keyword evidence="8 13" id="KW-1133">Transmembrane helix</keyword>
<keyword evidence="11" id="KW-0456">Lyase</keyword>
<keyword evidence="6" id="KW-0378">Hydrolase</keyword>
<feature type="transmembrane region" description="Helical" evidence="13">
    <location>
        <begin position="117"/>
        <end position="137"/>
    </location>
</feature>
<dbReference type="CDD" id="cd00637">
    <property type="entry name" value="7tm_classA_rhodopsin-like"/>
    <property type="match status" value="1"/>
</dbReference>
<sequence length="1071" mass="122660">MDYCNNETLKQFKPTKIIDSFESVIYLYKVFVPILLAGCLLSLILNTLLVIIGTIIQSKLSRSNRSRSPILLLSLNLAATDSIASFLMGFGLLINSYLPVVLNINLTNVCFNLILEIFRLSALIASALHLLALALVHYKGIVNPLHYRIYLMSFICWLLPAIVIASYFSSIPCQGFQHENCRSDVILTFRFRFMIVVAFFLPLVLMLYLYTRIFIIIKRHQKQRLLNLNQSGGDRRKLMMTIKSKKDSATMSNVNDAQINDDMSNDDGKFSRIDIRPTSSLLIKNHFADDDNDQDKTARSRCSDNEDNDDDDKHKQASSSSTISHQKQILAPRMDRTQSLNDHYSKTIKNIQIVKYNDNNQKDYCTVVEKLFSNSSPSTTTKITNDRCVATDNNNNNNDYYSSETGVVDDNLSTINNNGQHYLNRSIKQQHGAILITNTSNGLIAANNSSPSNNAKALITTLSILGTYILCWMPAVLYLALTCIDHCYYPIIMLSYRWRVIFSFITNGLVILKAIIDPFIYTYRMKEMKNALNRCLYLICPFDCIRNCCPQPPPSSLTTSNRHYDSTWSRVLAIMIISIILPLIFVFGLASSTGISDNAWDRILWNKTAVQLRLYPGSSTVKFFNNQYEKHQNPFRYKVFIQDLLNKQSPTTNTVKYSRLISDQSQYRSQPETGIVYNADEFVSFWTNLTDIANTLFIIQIQIIDHNHQTNVINAFIQPFHSTDTNGFRKIPLINLSDQQNNVVGEIEVNYLIIRPSKGDFNPLSDHYVSIDNIRFAGHRGTGIGIRHDLPEKYIENTISAFNYACKNGAQMIELDVQLSHDGIPIVYHDFDIRTFIINRHNDSKHDMIRIPLKDMSLHSLQQISTNYMPHISENVSMLFQSFETLQDVLNHTDPNCGIDVEIKYPSQLTNLQYESELGIELNQYVDRILEILFKFGNERPMFITSFHPDLCSMIRLKQNKYHVAFLTSVKHWSRDPRDFSIESAVAFAQSMMFKGIVPTVDALLTKTNGQYQYIDYVKKRKLGLYVWGNRINSHQIVMSLLDKGVDLLIFDHIDKIMNQTFTANENGIFS</sequence>
<feature type="transmembrane region" description="Helical" evidence="13">
    <location>
        <begin position="501"/>
        <end position="521"/>
    </location>
</feature>
<dbReference type="InterPro" id="IPR051578">
    <property type="entry name" value="GDPD"/>
</dbReference>
<evidence type="ECO:0000256" key="13">
    <source>
        <dbReference type="SAM" id="Phobius"/>
    </source>
</evidence>
<evidence type="ECO:0000256" key="4">
    <source>
        <dbReference type="ARBA" id="ARBA00022692"/>
    </source>
</evidence>
<organism evidence="16 17">
    <name type="scientific">Dermatophagoides pteronyssinus</name>
    <name type="common">European house dust mite</name>
    <dbReference type="NCBI Taxonomy" id="6956"/>
    <lineage>
        <taxon>Eukaryota</taxon>
        <taxon>Metazoa</taxon>
        <taxon>Ecdysozoa</taxon>
        <taxon>Arthropoda</taxon>
        <taxon>Chelicerata</taxon>
        <taxon>Arachnida</taxon>
        <taxon>Acari</taxon>
        <taxon>Acariformes</taxon>
        <taxon>Sarcoptiformes</taxon>
        <taxon>Astigmata</taxon>
        <taxon>Psoroptidia</taxon>
        <taxon>Analgoidea</taxon>
        <taxon>Pyroglyphidae</taxon>
        <taxon>Dermatophagoidinae</taxon>
        <taxon>Dermatophagoides</taxon>
    </lineage>
</organism>
<evidence type="ECO:0000259" key="15">
    <source>
        <dbReference type="PROSITE" id="PS51704"/>
    </source>
</evidence>
<dbReference type="InterPro" id="IPR030395">
    <property type="entry name" value="GP_PDE_dom"/>
</dbReference>
<name>A0ABQ8JMY8_DERPT</name>